<sequence>MKSSNPLAPHPPLSEHPSPSSNVVRGPSPTHTATATTATATSLLSRLEHVVAAGSRAVMRDTELSELPLLWAAMESSASMAAGAASSSSASMTSAEAAGTLHDGLHARFIAETTGLLWGGDYPSWMVQQWERLDDADDDEEDSAHDDADVESDGSCLTGVSSGETADRSVVGRERERRDSEKPVKPHLSSHGASPPTLLTSPQSKAERAEEAVRAAASDSEPPVQVPSPSWTLLMRQALEALQLHLPLHHGSTPPQLPQASTGEAPTATLAKHLVQDAPLLWLQYLLVPMYTQWTQQRAVAPPAAATAPTATTTSTLSSSSSLPVTTALELDGAVTMHELLAALATASTIEALRREQSWSDDLVELVGAAVTAHRSAAEATLKALHERQAAMQDQQRQHLGQMLYFSGTLAKAAQSFMVLGEGGFAILAALIVRLLGRARAAWVEWVSQWTEADVQSAAQVMCRSGLDEASADCVSSHDANAGGKGDERDTPAGKRVRVEPSLRASASLSGAPRVAAAESFAALRTAVSTVARRQAHLVWRCWYILYGYYGADLYTNEALSRALEEEELEKGGVRRMAAAQQAHWRQLRLAADVKQHTLSETHWLWCSTLLAAVEATLMAAPGQDRAEGRAPLGTCATASATAATDVSPVCATELLYRRLMGSAVRDFTAELRNTLRVYGEAALAHRSGGLHSFVSTAPSALQRAAHNTVALQAAFAQCLVASLAQSPASAMSPRQAAWSATRARTGVYLWQLYPTLLRVQVPEESSWMSTAGTEKAGDAVGAGDAAEVAAGQFAEQFQRHWRRRGRQLSAVLSDASHRMEQTLTHGRHHTASPSTLPSACRKVATLAAVAPVSQPGGRSGAGDGAAVASLLAAIVYSPAKEAAASSSSSASNDAWSMALSDVAADFYAVYDQSCFFVLRPERQRLFTRSVQRLHRLLVSSPVGGAGGSTPSRPAASGSVTKTAPPLYQQPLVCLLRRDTRLWMLLTHGVLLQLERRGRMAREDEALLTSHLLPLMALLASRQHSGEATQSSTDSSSPFTETEATPVWADTDVAKDVLLLLASGLASLPWDLEGLYLTVQRHTALCLHHRKRHQGRPSPDGASAATVAEMAAWLGATGPASPSAVPASPTVSVTSPRGFPDVEEGRAPTPRSGRGAAALSWGTAQRDAEWWRDDPLLLRRREEEGPAYVAADAHSPVLAAPPRLSEDAVEARLAAALARHGRLAAVFLASAPCGLLMVVGAYRSCGRALHSLRAALEEQHRMAREDEAGEFVGRSVAYCTSEDITAFRGLVTIVHNCVFSYACQPRGLLRLWLGYLQHLFDCVVPRSVSPSPGDPTGSEGERTLVLMPSSWQRQHRVTTLFGAQVHRTGWRALQHDGEPASQTRLREVLGECLANLTLLPYTHSGDDSHFGGDESAPPQGELEHKGAATATQEILQRTLPHAVLETLCELLCIPVEADQGSASDGKSSAAMEAAGKAVGESFLGLAGLLAFLRQLELLVIPGSLQDCRLTHLLRCVYAAADAAALGI</sequence>
<feature type="compositionally biased region" description="Low complexity" evidence="1">
    <location>
        <begin position="1118"/>
        <end position="1136"/>
    </location>
</feature>
<feature type="compositionally biased region" description="Acidic residues" evidence="1">
    <location>
        <begin position="135"/>
        <end position="152"/>
    </location>
</feature>
<feature type="compositionally biased region" description="Basic and acidic residues" evidence="1">
    <location>
        <begin position="165"/>
        <end position="184"/>
    </location>
</feature>
<dbReference type="GeneID" id="92517976"/>
<feature type="compositionally biased region" description="Basic and acidic residues" evidence="1">
    <location>
        <begin position="485"/>
        <end position="495"/>
    </location>
</feature>
<dbReference type="RefSeq" id="XP_067181569.1">
    <property type="nucleotide sequence ID" value="XM_067325464.1"/>
</dbReference>
<dbReference type="EMBL" id="JAFEUZ010000003">
    <property type="protein sequence ID" value="KAG5487758.1"/>
    <property type="molecule type" value="Genomic_DNA"/>
</dbReference>
<proteinExistence type="predicted"/>
<name>A0A836HUA7_9TRYP</name>
<gene>
    <name evidence="2" type="ORF">LSCM1_08124</name>
</gene>
<accession>A0A836HUA7</accession>
<feature type="region of interest" description="Disordered" evidence="1">
    <location>
        <begin position="475"/>
        <end position="495"/>
    </location>
</feature>
<feature type="region of interest" description="Disordered" evidence="1">
    <location>
        <begin position="135"/>
        <end position="227"/>
    </location>
</feature>
<dbReference type="Proteomes" id="UP000673552">
    <property type="component" value="Chromosome 3"/>
</dbReference>
<feature type="region of interest" description="Disordered" evidence="1">
    <location>
        <begin position="1406"/>
        <end position="1428"/>
    </location>
</feature>
<dbReference type="OrthoDB" id="246708at2759"/>
<evidence type="ECO:0000256" key="1">
    <source>
        <dbReference type="SAM" id="MobiDB-lite"/>
    </source>
</evidence>
<protein>
    <submittedName>
        <fullName evidence="2">Uncharacterized protein</fullName>
    </submittedName>
</protein>
<keyword evidence="3" id="KW-1185">Reference proteome</keyword>
<feature type="region of interest" description="Disordered" evidence="1">
    <location>
        <begin position="942"/>
        <end position="962"/>
    </location>
</feature>
<evidence type="ECO:0000313" key="3">
    <source>
        <dbReference type="Proteomes" id="UP000673552"/>
    </source>
</evidence>
<dbReference type="KEGG" id="lmat:92517976"/>
<reference evidence="2 3" key="1">
    <citation type="submission" date="2021-03" db="EMBL/GenBank/DDBJ databases">
        <title>Leishmania (Mundinia) martiniquensis Genome sequencing and assembly.</title>
        <authorList>
            <person name="Almutairi H."/>
            <person name="Gatherer D."/>
        </authorList>
    </citation>
    <scope>NUCLEOTIDE SEQUENCE [LARGE SCALE GENOMIC DNA]</scope>
    <source>
        <strain evidence="2">LSCM1</strain>
    </source>
</reference>
<feature type="region of interest" description="Disordered" evidence="1">
    <location>
        <begin position="1024"/>
        <end position="1043"/>
    </location>
</feature>
<feature type="region of interest" description="Disordered" evidence="1">
    <location>
        <begin position="1"/>
        <end position="33"/>
    </location>
</feature>
<evidence type="ECO:0000313" key="2">
    <source>
        <dbReference type="EMBL" id="KAG5487758.1"/>
    </source>
</evidence>
<comment type="caution">
    <text evidence="2">The sequence shown here is derived from an EMBL/GenBank/DDBJ whole genome shotgun (WGS) entry which is preliminary data.</text>
</comment>
<feature type="region of interest" description="Disordered" evidence="1">
    <location>
        <begin position="1118"/>
        <end position="1159"/>
    </location>
</feature>
<organism evidence="2 3">
    <name type="scientific">Leishmania martiniquensis</name>
    <dbReference type="NCBI Taxonomy" id="1580590"/>
    <lineage>
        <taxon>Eukaryota</taxon>
        <taxon>Discoba</taxon>
        <taxon>Euglenozoa</taxon>
        <taxon>Kinetoplastea</taxon>
        <taxon>Metakinetoplastina</taxon>
        <taxon>Trypanosomatida</taxon>
        <taxon>Trypanosomatidae</taxon>
        <taxon>Leishmaniinae</taxon>
        <taxon>Leishmania</taxon>
    </lineage>
</organism>